<dbReference type="EMBL" id="JAYJLD010000017">
    <property type="protein sequence ID" value="MEB3102430.1"/>
    <property type="molecule type" value="Genomic_DNA"/>
</dbReference>
<feature type="domain" description="Histidine kinase" evidence="23">
    <location>
        <begin position="119"/>
        <end position="331"/>
    </location>
</feature>
<dbReference type="Pfam" id="PF00672">
    <property type="entry name" value="HAMP"/>
    <property type="match status" value="1"/>
</dbReference>
<dbReference type="RefSeq" id="WP_371754552.1">
    <property type="nucleotide sequence ID" value="NZ_JAYJLD010000017.1"/>
</dbReference>
<evidence type="ECO:0000259" key="24">
    <source>
        <dbReference type="PROSITE" id="PS50885"/>
    </source>
</evidence>
<evidence type="ECO:0000256" key="21">
    <source>
        <dbReference type="ARBA" id="ARBA00041776"/>
    </source>
</evidence>
<dbReference type="Proteomes" id="UP001310386">
    <property type="component" value="Unassembled WGS sequence"/>
</dbReference>
<dbReference type="InterPro" id="IPR003660">
    <property type="entry name" value="HAMP_dom"/>
</dbReference>
<feature type="domain" description="HAMP" evidence="24">
    <location>
        <begin position="59"/>
        <end position="111"/>
    </location>
</feature>
<dbReference type="InterPro" id="IPR036890">
    <property type="entry name" value="HATPase_C_sf"/>
</dbReference>
<dbReference type="Gene3D" id="6.10.340.10">
    <property type="match status" value="1"/>
</dbReference>
<accession>A0ABU5ZIX3</accession>
<dbReference type="PRINTS" id="PR00344">
    <property type="entry name" value="BCTRLSENSOR"/>
</dbReference>
<evidence type="ECO:0000256" key="3">
    <source>
        <dbReference type="ARBA" id="ARBA00001946"/>
    </source>
</evidence>
<keyword evidence="9" id="KW-0547">Nucleotide-binding</keyword>
<keyword evidence="16" id="KW-0346">Stress response</keyword>
<organism evidence="25 26">
    <name type="scientific">Ferviditalea candida</name>
    <dbReference type="NCBI Taxonomy" id="3108399"/>
    <lineage>
        <taxon>Bacteria</taxon>
        <taxon>Bacillati</taxon>
        <taxon>Bacillota</taxon>
        <taxon>Bacilli</taxon>
        <taxon>Bacillales</taxon>
        <taxon>Paenibacillaceae</taxon>
        <taxon>Ferviditalea</taxon>
    </lineage>
</organism>
<evidence type="ECO:0000256" key="6">
    <source>
        <dbReference type="ARBA" id="ARBA00022475"/>
    </source>
</evidence>
<dbReference type="PROSITE" id="PS50109">
    <property type="entry name" value="HIS_KIN"/>
    <property type="match status" value="1"/>
</dbReference>
<dbReference type="PANTHER" id="PTHR44936:SF9">
    <property type="entry name" value="SENSOR PROTEIN CREC"/>
    <property type="match status" value="1"/>
</dbReference>
<keyword evidence="22" id="KW-1133">Transmembrane helix</keyword>
<keyword evidence="6" id="KW-1003">Cell membrane</keyword>
<evidence type="ECO:0000313" key="26">
    <source>
        <dbReference type="Proteomes" id="UP001310386"/>
    </source>
</evidence>
<evidence type="ECO:0000256" key="15">
    <source>
        <dbReference type="ARBA" id="ARBA00023012"/>
    </source>
</evidence>
<name>A0ABU5ZIX3_9BACL</name>
<dbReference type="EC" id="2.7.13.3" evidence="5"/>
<keyword evidence="14" id="KW-0904">Protein phosphatase</keyword>
<evidence type="ECO:0000256" key="7">
    <source>
        <dbReference type="ARBA" id="ARBA00022553"/>
    </source>
</evidence>
<sequence>MIWLTGVSVKDFACYLVNQNGLVGREKTGLFNSTMEVYLLQASIITVAVAAVIHYFFARRLVRPLRSLAFSARQMTEGRYPPPIPVSSRDEVGQLTVDFNRLTAALQRGEKTRKQLLSDISHEIRTPLSNINGYLEDLSQGVVQGDPELYQSLYEESMRLTRLVEQLHELAVWGAKGLNKSALQEIQIKPLVQSMFQAFELEMRSKHIRCETELDEGTIPGHEDGIKQVLNNLLGNAIQYDTGGLIRITGKWATGEYQISVTNTGQPIPQDQAEHTFERFYRLDPSRQRATGGSGLGLAIVKEIVRRHGGEVALVSQGNRHTFRISLPLQGEASELEESRKPASRSEDLL</sequence>
<keyword evidence="22" id="KW-0812">Transmembrane</keyword>
<evidence type="ECO:0000259" key="23">
    <source>
        <dbReference type="PROSITE" id="PS50109"/>
    </source>
</evidence>
<keyword evidence="15" id="KW-0902">Two-component regulatory system</keyword>
<evidence type="ECO:0000256" key="9">
    <source>
        <dbReference type="ARBA" id="ARBA00022741"/>
    </source>
</evidence>
<dbReference type="SMART" id="SM00388">
    <property type="entry name" value="HisKA"/>
    <property type="match status" value="1"/>
</dbReference>
<dbReference type="InterPro" id="IPR050980">
    <property type="entry name" value="2C_sensor_his_kinase"/>
</dbReference>
<evidence type="ECO:0000256" key="22">
    <source>
        <dbReference type="SAM" id="Phobius"/>
    </source>
</evidence>
<gene>
    <name evidence="25" type="ORF">VF724_12235</name>
</gene>
<dbReference type="SUPFAM" id="SSF158472">
    <property type="entry name" value="HAMP domain-like"/>
    <property type="match status" value="1"/>
</dbReference>
<protein>
    <recommendedName>
        <fullName evidence="20">Signal transduction histidine-protein kinase/phosphatase MprB</fullName>
        <ecNumber evidence="5">2.7.13.3</ecNumber>
    </recommendedName>
    <alternativeName>
        <fullName evidence="21">Mycobacterial persistence regulator B</fullName>
    </alternativeName>
</protein>
<evidence type="ECO:0000256" key="1">
    <source>
        <dbReference type="ARBA" id="ARBA00000085"/>
    </source>
</evidence>
<dbReference type="GO" id="GO:0005524">
    <property type="term" value="F:ATP binding"/>
    <property type="evidence" value="ECO:0007669"/>
    <property type="project" value="UniProtKB-KW"/>
</dbReference>
<comment type="catalytic activity">
    <reaction evidence="1">
        <text>ATP + protein L-histidine = ADP + protein N-phospho-L-histidine.</text>
        <dbReference type="EC" id="2.7.13.3"/>
    </reaction>
</comment>
<evidence type="ECO:0000256" key="2">
    <source>
        <dbReference type="ARBA" id="ARBA00001936"/>
    </source>
</evidence>
<dbReference type="InterPro" id="IPR036097">
    <property type="entry name" value="HisK_dim/P_sf"/>
</dbReference>
<evidence type="ECO:0000256" key="8">
    <source>
        <dbReference type="ARBA" id="ARBA00022679"/>
    </source>
</evidence>
<dbReference type="SUPFAM" id="SSF55874">
    <property type="entry name" value="ATPase domain of HSP90 chaperone/DNA topoisomerase II/histidine kinase"/>
    <property type="match status" value="1"/>
</dbReference>
<evidence type="ECO:0000256" key="12">
    <source>
        <dbReference type="ARBA" id="ARBA00022840"/>
    </source>
</evidence>
<dbReference type="SMART" id="SM00387">
    <property type="entry name" value="HATPase_c"/>
    <property type="match status" value="1"/>
</dbReference>
<dbReference type="PROSITE" id="PS50885">
    <property type="entry name" value="HAMP"/>
    <property type="match status" value="1"/>
</dbReference>
<dbReference type="Pfam" id="PF00512">
    <property type="entry name" value="HisKA"/>
    <property type="match status" value="1"/>
</dbReference>
<reference evidence="25" key="1">
    <citation type="submission" date="2023-12" db="EMBL/GenBank/DDBJ databases">
        <title>Fervidustalea candida gen. nov., sp. nov., a novel member of the family Paenibacillaceae isolated from a geothermal area.</title>
        <authorList>
            <person name="Li W.-J."/>
            <person name="Jiao J.-Y."/>
            <person name="Chen Y."/>
        </authorList>
    </citation>
    <scope>NUCLEOTIDE SEQUENCE</scope>
    <source>
        <strain evidence="25">SYSU GA230002</strain>
    </source>
</reference>
<dbReference type="CDD" id="cd00075">
    <property type="entry name" value="HATPase"/>
    <property type="match status" value="1"/>
</dbReference>
<keyword evidence="18 22" id="KW-0472">Membrane</keyword>
<evidence type="ECO:0000256" key="20">
    <source>
        <dbReference type="ARBA" id="ARBA00040454"/>
    </source>
</evidence>
<dbReference type="InterPro" id="IPR004358">
    <property type="entry name" value="Sig_transdc_His_kin-like_C"/>
</dbReference>
<dbReference type="SUPFAM" id="SSF47384">
    <property type="entry name" value="Homodimeric domain of signal transducing histidine kinase"/>
    <property type="match status" value="1"/>
</dbReference>
<keyword evidence="10" id="KW-0418">Kinase</keyword>
<proteinExistence type="predicted"/>
<keyword evidence="8" id="KW-0808">Transferase</keyword>
<dbReference type="CDD" id="cd00082">
    <property type="entry name" value="HisKA"/>
    <property type="match status" value="1"/>
</dbReference>
<dbReference type="InterPro" id="IPR005467">
    <property type="entry name" value="His_kinase_dom"/>
</dbReference>
<keyword evidence="12 25" id="KW-0067">ATP-binding</keyword>
<dbReference type="InterPro" id="IPR003594">
    <property type="entry name" value="HATPase_dom"/>
</dbReference>
<keyword evidence="7" id="KW-0597">Phosphoprotein</keyword>
<feature type="transmembrane region" description="Helical" evidence="22">
    <location>
        <begin position="38"/>
        <end position="58"/>
    </location>
</feature>
<evidence type="ECO:0000256" key="10">
    <source>
        <dbReference type="ARBA" id="ARBA00022777"/>
    </source>
</evidence>
<keyword evidence="19" id="KW-0464">Manganese</keyword>
<keyword evidence="11" id="KW-0378">Hydrolase</keyword>
<keyword evidence="17" id="KW-0843">Virulence</keyword>
<evidence type="ECO:0000256" key="5">
    <source>
        <dbReference type="ARBA" id="ARBA00012438"/>
    </source>
</evidence>
<dbReference type="Gene3D" id="1.10.287.130">
    <property type="match status" value="1"/>
</dbReference>
<dbReference type="SMART" id="SM00304">
    <property type="entry name" value="HAMP"/>
    <property type="match status" value="1"/>
</dbReference>
<evidence type="ECO:0000256" key="11">
    <source>
        <dbReference type="ARBA" id="ARBA00022801"/>
    </source>
</evidence>
<dbReference type="Pfam" id="PF02518">
    <property type="entry name" value="HATPase_c"/>
    <property type="match status" value="1"/>
</dbReference>
<dbReference type="PANTHER" id="PTHR44936">
    <property type="entry name" value="SENSOR PROTEIN CREC"/>
    <property type="match status" value="1"/>
</dbReference>
<evidence type="ECO:0000256" key="4">
    <source>
        <dbReference type="ARBA" id="ARBA00004651"/>
    </source>
</evidence>
<comment type="caution">
    <text evidence="25">The sequence shown here is derived from an EMBL/GenBank/DDBJ whole genome shotgun (WGS) entry which is preliminary data.</text>
</comment>
<keyword evidence="26" id="KW-1185">Reference proteome</keyword>
<evidence type="ECO:0000256" key="19">
    <source>
        <dbReference type="ARBA" id="ARBA00023211"/>
    </source>
</evidence>
<keyword evidence="13" id="KW-0460">Magnesium</keyword>
<evidence type="ECO:0000256" key="17">
    <source>
        <dbReference type="ARBA" id="ARBA00023026"/>
    </source>
</evidence>
<evidence type="ECO:0000256" key="16">
    <source>
        <dbReference type="ARBA" id="ARBA00023016"/>
    </source>
</evidence>
<comment type="subcellular location">
    <subcellularLocation>
        <location evidence="4">Cell membrane</location>
        <topology evidence="4">Multi-pass membrane protein</topology>
    </subcellularLocation>
</comment>
<evidence type="ECO:0000256" key="18">
    <source>
        <dbReference type="ARBA" id="ARBA00023136"/>
    </source>
</evidence>
<comment type="cofactor">
    <cofactor evidence="2">
        <name>Mn(2+)</name>
        <dbReference type="ChEBI" id="CHEBI:29035"/>
    </cofactor>
</comment>
<dbReference type="CDD" id="cd06225">
    <property type="entry name" value="HAMP"/>
    <property type="match status" value="1"/>
</dbReference>
<evidence type="ECO:0000313" key="25">
    <source>
        <dbReference type="EMBL" id="MEB3102430.1"/>
    </source>
</evidence>
<dbReference type="Gene3D" id="3.30.565.10">
    <property type="entry name" value="Histidine kinase-like ATPase, C-terminal domain"/>
    <property type="match status" value="1"/>
</dbReference>
<evidence type="ECO:0000256" key="13">
    <source>
        <dbReference type="ARBA" id="ARBA00022842"/>
    </source>
</evidence>
<dbReference type="InterPro" id="IPR003661">
    <property type="entry name" value="HisK_dim/P_dom"/>
</dbReference>
<comment type="cofactor">
    <cofactor evidence="3">
        <name>Mg(2+)</name>
        <dbReference type="ChEBI" id="CHEBI:18420"/>
    </cofactor>
</comment>
<evidence type="ECO:0000256" key="14">
    <source>
        <dbReference type="ARBA" id="ARBA00022912"/>
    </source>
</evidence>